<feature type="compositionally biased region" description="Gly residues" evidence="1">
    <location>
        <begin position="62"/>
        <end position="73"/>
    </location>
</feature>
<organism evidence="3 4">
    <name type="scientific">Ancylostoma ceylanicum</name>
    <dbReference type="NCBI Taxonomy" id="53326"/>
    <lineage>
        <taxon>Eukaryota</taxon>
        <taxon>Metazoa</taxon>
        <taxon>Ecdysozoa</taxon>
        <taxon>Nematoda</taxon>
        <taxon>Chromadorea</taxon>
        <taxon>Rhabditida</taxon>
        <taxon>Rhabditina</taxon>
        <taxon>Rhabditomorpha</taxon>
        <taxon>Strongyloidea</taxon>
        <taxon>Ancylostomatidae</taxon>
        <taxon>Ancylostomatinae</taxon>
        <taxon>Ancylostoma</taxon>
    </lineage>
</organism>
<feature type="chain" id="PRO_5001486725" evidence="2">
    <location>
        <begin position="21"/>
        <end position="96"/>
    </location>
</feature>
<reference evidence="4" key="1">
    <citation type="journal article" date="2015" name="Nat. Genet.">
        <title>The genome and transcriptome of the zoonotic hookworm Ancylostoma ceylanicum identify infection-specific gene families.</title>
        <authorList>
            <person name="Schwarz E.M."/>
            <person name="Hu Y."/>
            <person name="Antoshechkin I."/>
            <person name="Miller M.M."/>
            <person name="Sternberg P.W."/>
            <person name="Aroian R.V."/>
        </authorList>
    </citation>
    <scope>NUCLEOTIDE SEQUENCE</scope>
    <source>
        <strain evidence="4">HY135</strain>
    </source>
</reference>
<keyword evidence="2" id="KW-0732">Signal</keyword>
<evidence type="ECO:0000256" key="1">
    <source>
        <dbReference type="SAM" id="MobiDB-lite"/>
    </source>
</evidence>
<feature type="region of interest" description="Disordered" evidence="1">
    <location>
        <begin position="23"/>
        <end position="88"/>
    </location>
</feature>
<gene>
    <name evidence="3" type="primary">Acey_s0188.g1157</name>
    <name evidence="3" type="ORF">Y032_0188g1157</name>
</gene>
<evidence type="ECO:0000313" key="4">
    <source>
        <dbReference type="Proteomes" id="UP000024635"/>
    </source>
</evidence>
<name>A0A016SRG4_9BILA</name>
<sequence>MAAVIVITAITFAVLREGSSVHVKWNPPTTKSPTTTPRSGDGQHNPGSPPSFPDILSNVLSGTGGNKPAGTGNGQHAPGGSKPPSIGDLLEYIVNG</sequence>
<accession>A0A016SRG4</accession>
<feature type="compositionally biased region" description="Low complexity" evidence="1">
    <location>
        <begin position="27"/>
        <end position="37"/>
    </location>
</feature>
<proteinExistence type="predicted"/>
<feature type="signal peptide" evidence="2">
    <location>
        <begin position="1"/>
        <end position="20"/>
    </location>
</feature>
<dbReference type="AlphaFoldDB" id="A0A016SRG4"/>
<protein>
    <submittedName>
        <fullName evidence="3">Uncharacterized protein</fullName>
    </submittedName>
</protein>
<dbReference type="EMBL" id="JARK01001524">
    <property type="protein sequence ID" value="EYB92957.1"/>
    <property type="molecule type" value="Genomic_DNA"/>
</dbReference>
<dbReference type="Proteomes" id="UP000024635">
    <property type="component" value="Unassembled WGS sequence"/>
</dbReference>
<keyword evidence="4" id="KW-1185">Reference proteome</keyword>
<evidence type="ECO:0000256" key="2">
    <source>
        <dbReference type="SAM" id="SignalP"/>
    </source>
</evidence>
<evidence type="ECO:0000313" key="3">
    <source>
        <dbReference type="EMBL" id="EYB92957.1"/>
    </source>
</evidence>
<comment type="caution">
    <text evidence="3">The sequence shown here is derived from an EMBL/GenBank/DDBJ whole genome shotgun (WGS) entry which is preliminary data.</text>
</comment>